<feature type="domain" description="Serine/threonine specific protein phosphatases" evidence="4">
    <location>
        <begin position="2"/>
        <end position="272"/>
    </location>
</feature>
<dbReference type="Gene3D" id="3.60.21.10">
    <property type="match status" value="1"/>
</dbReference>
<dbReference type="PANTHER" id="PTHR45668">
    <property type="entry name" value="SERINE/THREONINE-PROTEIN PHOSPHATASE 5-RELATED"/>
    <property type="match status" value="1"/>
</dbReference>
<keyword evidence="6" id="KW-1185">Reference proteome</keyword>
<dbReference type="InterPro" id="IPR006186">
    <property type="entry name" value="Ser/Thr-sp_prot-phosphatase"/>
</dbReference>
<reference evidence="5" key="1">
    <citation type="journal article" date="2014" name="Int. J. Syst. Evol. Microbiol.">
        <title>Complete genome sequence of Corynebacterium casei LMG S-19264T (=DSM 44701T), isolated from a smear-ripened cheese.</title>
        <authorList>
            <consortium name="US DOE Joint Genome Institute (JGI-PGF)"/>
            <person name="Walter F."/>
            <person name="Albersmeier A."/>
            <person name="Kalinowski J."/>
            <person name="Ruckert C."/>
        </authorList>
    </citation>
    <scope>NUCLEOTIDE SEQUENCE</scope>
    <source>
        <strain evidence="5">JCM 10088</strain>
    </source>
</reference>
<dbReference type="PRINTS" id="PR00114">
    <property type="entry name" value="STPHPHTASE"/>
</dbReference>
<dbReference type="AlphaFoldDB" id="A0A830GXW2"/>
<dbReference type="Pfam" id="PF00149">
    <property type="entry name" value="Metallophos"/>
    <property type="match status" value="1"/>
</dbReference>
<dbReference type="InterPro" id="IPR029052">
    <property type="entry name" value="Metallo-depent_PP-like"/>
</dbReference>
<gene>
    <name evidence="5" type="ORF">GCM10007981_08830</name>
</gene>
<organism evidence="5 6">
    <name type="scientific">Thermocladium modestius</name>
    <dbReference type="NCBI Taxonomy" id="62609"/>
    <lineage>
        <taxon>Archaea</taxon>
        <taxon>Thermoproteota</taxon>
        <taxon>Thermoprotei</taxon>
        <taxon>Thermoproteales</taxon>
        <taxon>Thermoproteaceae</taxon>
        <taxon>Thermocladium</taxon>
    </lineage>
</organism>
<evidence type="ECO:0000313" key="6">
    <source>
        <dbReference type="Proteomes" id="UP000610960"/>
    </source>
</evidence>
<proteinExistence type="predicted"/>
<dbReference type="GO" id="GO:0016787">
    <property type="term" value="F:hydrolase activity"/>
    <property type="evidence" value="ECO:0007669"/>
    <property type="project" value="InterPro"/>
</dbReference>
<evidence type="ECO:0000259" key="4">
    <source>
        <dbReference type="SMART" id="SM00156"/>
    </source>
</evidence>
<comment type="cofactor">
    <cofactor evidence="1">
        <name>Mn(2+)</name>
        <dbReference type="ChEBI" id="CHEBI:29035"/>
    </cofactor>
</comment>
<evidence type="ECO:0000256" key="2">
    <source>
        <dbReference type="ARBA" id="ARBA00022723"/>
    </source>
</evidence>
<evidence type="ECO:0000256" key="1">
    <source>
        <dbReference type="ARBA" id="ARBA00001936"/>
    </source>
</evidence>
<dbReference type="OrthoDB" id="303721at2157"/>
<dbReference type="SMART" id="SM00156">
    <property type="entry name" value="PP2Ac"/>
    <property type="match status" value="1"/>
</dbReference>
<reference evidence="5" key="2">
    <citation type="submission" date="2020-09" db="EMBL/GenBank/DDBJ databases">
        <authorList>
            <person name="Sun Q."/>
            <person name="Ohkuma M."/>
        </authorList>
    </citation>
    <scope>NUCLEOTIDE SEQUENCE</scope>
    <source>
        <strain evidence="5">JCM 10088</strain>
    </source>
</reference>
<keyword evidence="3" id="KW-0464">Manganese</keyword>
<accession>A0A830GXW2</accession>
<dbReference type="RefSeq" id="WP_188596215.1">
    <property type="nucleotide sequence ID" value="NZ_BMNL01000002.1"/>
</dbReference>
<dbReference type="CDD" id="cd00144">
    <property type="entry name" value="MPP_PPP_family"/>
    <property type="match status" value="1"/>
</dbReference>
<keyword evidence="2" id="KW-0479">Metal-binding</keyword>
<evidence type="ECO:0000256" key="3">
    <source>
        <dbReference type="ARBA" id="ARBA00023211"/>
    </source>
</evidence>
<dbReference type="GO" id="GO:0046872">
    <property type="term" value="F:metal ion binding"/>
    <property type="evidence" value="ECO:0007669"/>
    <property type="project" value="UniProtKB-KW"/>
</dbReference>
<dbReference type="Proteomes" id="UP000610960">
    <property type="component" value="Unassembled WGS sequence"/>
</dbReference>
<comment type="caution">
    <text evidence="5">The sequence shown here is derived from an EMBL/GenBank/DDBJ whole genome shotgun (WGS) entry which is preliminary data.</text>
</comment>
<protein>
    <submittedName>
        <fullName evidence="5">Serine/threonine protein phosphatase</fullName>
    </submittedName>
</protein>
<dbReference type="SUPFAM" id="SSF56300">
    <property type="entry name" value="Metallo-dependent phosphatases"/>
    <property type="match status" value="1"/>
</dbReference>
<sequence>MIDRRSFEEVMELAIKKMNGAGPLVRVTMKDAIILGDLHGDLHTLESILEKYGDGHPRYVALGDYVDRGEYQVETLYKVLELFVDGSLIPLRGNHESRLTSFDYGFAEEAMHYLGGDLFNRVLSDLFPRLPYAAVLNDCLFLVHGGVPNPIPSLADIEKLRMGDADPADPVAFQLLWNDPAEIKGYAPNPRGPGIYLFGSDVTESFLKINHLSAIVRGHEFFAEGYELYHDSKVISIFTSKGGVYRQTKPKVLRVVDGEAEIIDVETSQVIKKMALAQREEESSQA</sequence>
<dbReference type="EMBL" id="BMNL01000002">
    <property type="protein sequence ID" value="GGP20499.1"/>
    <property type="molecule type" value="Genomic_DNA"/>
</dbReference>
<evidence type="ECO:0000313" key="5">
    <source>
        <dbReference type="EMBL" id="GGP20499.1"/>
    </source>
</evidence>
<dbReference type="InterPro" id="IPR004843">
    <property type="entry name" value="Calcineurin-like_PHP"/>
</dbReference>
<name>A0A830GXW2_9CREN</name>
<dbReference type="InterPro" id="IPR051134">
    <property type="entry name" value="PPP_phosphatase"/>
</dbReference>
<dbReference type="PANTHER" id="PTHR45668:SF5">
    <property type="entry name" value="SERINE_THREONINE-PROTEIN PHOSPHATASE 5"/>
    <property type="match status" value="1"/>
</dbReference>